<dbReference type="STRING" id="1842532.A7E78_06695"/>
<gene>
    <name evidence="1" type="ORF">A7E78_06695</name>
</gene>
<dbReference type="EMBL" id="CP015519">
    <property type="protein sequence ID" value="APG27554.1"/>
    <property type="molecule type" value="Genomic_DNA"/>
</dbReference>
<name>A0A1L3GNQ4_9BACT</name>
<evidence type="ECO:0008006" key="3">
    <source>
        <dbReference type="Google" id="ProtNLM"/>
    </source>
</evidence>
<protein>
    <recommendedName>
        <fullName evidence="3">PilZ domain-containing protein</fullName>
    </recommendedName>
</protein>
<organism evidence="1 2">
    <name type="scientific">Syntrophotalea acetylenivorans</name>
    <dbReference type="NCBI Taxonomy" id="1842532"/>
    <lineage>
        <taxon>Bacteria</taxon>
        <taxon>Pseudomonadati</taxon>
        <taxon>Thermodesulfobacteriota</taxon>
        <taxon>Desulfuromonadia</taxon>
        <taxon>Desulfuromonadales</taxon>
        <taxon>Syntrophotaleaceae</taxon>
        <taxon>Syntrophotalea</taxon>
    </lineage>
</organism>
<accession>A0A1L3GNQ4</accession>
<evidence type="ECO:0000313" key="2">
    <source>
        <dbReference type="Proteomes" id="UP000182517"/>
    </source>
</evidence>
<evidence type="ECO:0000313" key="1">
    <source>
        <dbReference type="EMBL" id="APG27554.1"/>
    </source>
</evidence>
<keyword evidence="2" id="KW-1185">Reference proteome</keyword>
<dbReference type="KEGG" id="pef:A7E78_06695"/>
<dbReference type="Gene3D" id="2.40.10.220">
    <property type="entry name" value="predicted glycosyltransferase like domains"/>
    <property type="match status" value="1"/>
</dbReference>
<dbReference type="Proteomes" id="UP000182517">
    <property type="component" value="Chromosome"/>
</dbReference>
<proteinExistence type="predicted"/>
<dbReference type="AlphaFoldDB" id="A0A1L3GNQ4"/>
<reference evidence="1 2" key="1">
    <citation type="journal article" date="2017" name="Genome Announc.">
        <title>Complete Genome Sequences of Two Acetylene-Fermenting Pelobacter acetylenicus Strains.</title>
        <authorList>
            <person name="Sutton J.M."/>
            <person name="Baesman S.M."/>
            <person name="Fierst J.L."/>
            <person name="Poret-Peterson A.T."/>
            <person name="Oremland R.S."/>
            <person name="Dunlap D.S."/>
            <person name="Akob D.M."/>
        </authorList>
    </citation>
    <scope>NUCLEOTIDE SEQUENCE [LARGE SCALE GENOMIC DNA]</scope>
    <source>
        <strain evidence="1 2">SFB93</strain>
    </source>
</reference>
<sequence length="614" mass="70681">MICTWEGNKDLERKLQSHEFQHLLINDGQKTLLIKPKVAEINIEKLIFLLPGEFTELNSRKIRRYSCSNISANLIQNGSSFQGTLVEFSATSLHIKVQSSPPQTFQWLNNESPATLVLSNQAEAIYSTECNILKQSCGQHMRSIVLAPTSDRIFKFKPKKHRSTRNRLKPSPSINFRHPLTKGWIDLDVDDISGSGLSVTENVKDSTLLPGMIIQDLALVFANSDSLRCKAQVVYRIPPEDSSLQDTVKCGIAFLDMKIEEQTRLLGMLYQAENKHSYLSNRVDLDSLWKFFFDSGFIYPEKYLHLKSNKNTFKNTYRTLYEKKPNIARHFVYQSNGNILAHMSMVRFYNNAWLVQHHASRKTETRRGGLTVLSNASRYANDTYHLYSAHLDFLFCYFRSNNRFPRRIFGGATKYIDDPKGCSIDSFAYFHFNKSFNESWQSANHWSFNSTNTEDLQELKRFIDYSSGGLMIPALDLDSICQNESQLFREYRELGMVREQHLFSIKVKGTLKAVIVLNLSESFLNMSDLTNCFKIIVIDSVGLTREILFLMLSILCVKFGLDKIPALLYPSNIAEEMAIPIEKIYNLWILNMQHMDRYFDFCEKVIPGFGITPS</sequence>